<dbReference type="RefSeq" id="WP_110986569.1">
    <property type="nucleotide sequence ID" value="NZ_CAWNWM010000007.1"/>
</dbReference>
<keyword evidence="2" id="KW-1185">Reference proteome</keyword>
<dbReference type="SUPFAM" id="SSF158682">
    <property type="entry name" value="TerB-like"/>
    <property type="match status" value="1"/>
</dbReference>
<dbReference type="InterPro" id="IPR029024">
    <property type="entry name" value="TerB-like"/>
</dbReference>
<dbReference type="EMBL" id="PQWO01000007">
    <property type="protein sequence ID" value="PZD73060.1"/>
    <property type="molecule type" value="Genomic_DNA"/>
</dbReference>
<comment type="caution">
    <text evidence="1">The sequence shown here is derived from an EMBL/GenBank/DDBJ whole genome shotgun (WGS) entry which is preliminary data.</text>
</comment>
<gene>
    <name evidence="1" type="ORF">C1752_02879</name>
</gene>
<name>A0A2W1JHN2_9CYAN</name>
<sequence>MLAQLVRPLVRTQIQLLTQTQSSSAKLVSMISQWLGYLGIQAHVSHLKVGDGRVKISLDVGKPEQCEPQEWQQILDNIAQTHGRQDHESELTYANMPSDQQRKVARLLTCVIQAGNPETVPDQDILQQRLLKMGFDESLVLEIKAAVKVPGVFEPLLEDLEPDLAAFVLSKAIGIALMDQEISQKEDSALKAIYHVLEKKASVSG</sequence>
<accession>A0A2W1JHN2</accession>
<reference evidence="1 2" key="1">
    <citation type="journal article" date="2018" name="Sci. Rep.">
        <title>A novel species of the marine cyanobacterium Acaryochloris with a unique pigment content and lifestyle.</title>
        <authorList>
            <person name="Partensky F."/>
            <person name="Six C."/>
            <person name="Ratin M."/>
            <person name="Garczarek L."/>
            <person name="Vaulot D."/>
            <person name="Probert I."/>
            <person name="Calteau A."/>
            <person name="Gourvil P."/>
            <person name="Marie D."/>
            <person name="Grebert T."/>
            <person name="Bouchier C."/>
            <person name="Le Panse S."/>
            <person name="Gachenot M."/>
            <person name="Rodriguez F."/>
            <person name="Garrido J.L."/>
        </authorList>
    </citation>
    <scope>NUCLEOTIDE SEQUENCE [LARGE SCALE GENOMIC DNA]</scope>
    <source>
        <strain evidence="1 2">RCC1774</strain>
    </source>
</reference>
<protein>
    <submittedName>
        <fullName evidence="1">Uncharacterized protein</fullName>
    </submittedName>
</protein>
<dbReference type="AlphaFoldDB" id="A0A2W1JHN2"/>
<dbReference type="OrthoDB" id="531086at2"/>
<evidence type="ECO:0000313" key="1">
    <source>
        <dbReference type="EMBL" id="PZD73060.1"/>
    </source>
</evidence>
<organism evidence="1 2">
    <name type="scientific">Acaryochloris thomasi RCC1774</name>
    <dbReference type="NCBI Taxonomy" id="1764569"/>
    <lineage>
        <taxon>Bacteria</taxon>
        <taxon>Bacillati</taxon>
        <taxon>Cyanobacteriota</taxon>
        <taxon>Cyanophyceae</taxon>
        <taxon>Acaryochloridales</taxon>
        <taxon>Acaryochloridaceae</taxon>
        <taxon>Acaryochloris</taxon>
        <taxon>Acaryochloris thomasi</taxon>
    </lineage>
</organism>
<dbReference type="Proteomes" id="UP000248857">
    <property type="component" value="Unassembled WGS sequence"/>
</dbReference>
<proteinExistence type="predicted"/>
<evidence type="ECO:0000313" key="2">
    <source>
        <dbReference type="Proteomes" id="UP000248857"/>
    </source>
</evidence>